<keyword evidence="5" id="KW-0158">Chromosome</keyword>
<evidence type="ECO:0000256" key="10">
    <source>
        <dbReference type="ARBA" id="ARBA00022776"/>
    </source>
</evidence>
<accession>A0AAD9ZM16</accession>
<dbReference type="Proteomes" id="UP001281410">
    <property type="component" value="Unassembled WGS sequence"/>
</dbReference>
<comment type="similarity">
    <text evidence="3">Belongs to the CND2 (condensin subunit 2) family.</text>
</comment>
<comment type="caution">
    <text evidence="17">The sequence shown here is derived from an EMBL/GenBank/DDBJ whole genome shotgun (WGS) entry which is preliminary data.</text>
</comment>
<dbReference type="GO" id="GO:0016705">
    <property type="term" value="F:oxidoreductase activity, acting on paired donors, with incorporation or reduction of molecular oxygen"/>
    <property type="evidence" value="ECO:0007669"/>
    <property type="project" value="InterPro"/>
</dbReference>
<evidence type="ECO:0000256" key="6">
    <source>
        <dbReference type="ARBA" id="ARBA00022490"/>
    </source>
</evidence>
<dbReference type="EMBL" id="JANJYJ010000010">
    <property type="protein sequence ID" value="KAK3184405.1"/>
    <property type="molecule type" value="Genomic_DNA"/>
</dbReference>
<evidence type="ECO:0000256" key="9">
    <source>
        <dbReference type="ARBA" id="ARBA00022723"/>
    </source>
</evidence>
<keyword evidence="6" id="KW-0963">Cytoplasm</keyword>
<evidence type="ECO:0000256" key="13">
    <source>
        <dbReference type="ARBA" id="ARBA00023239"/>
    </source>
</evidence>
<evidence type="ECO:0000256" key="12">
    <source>
        <dbReference type="ARBA" id="ARBA00023067"/>
    </source>
</evidence>
<dbReference type="GO" id="GO:0007076">
    <property type="term" value="P:mitotic chromosome condensation"/>
    <property type="evidence" value="ECO:0007669"/>
    <property type="project" value="InterPro"/>
</dbReference>
<evidence type="ECO:0000256" key="2">
    <source>
        <dbReference type="ARBA" id="ARBA00004496"/>
    </source>
</evidence>
<evidence type="ECO:0000313" key="18">
    <source>
        <dbReference type="Proteomes" id="UP001281410"/>
    </source>
</evidence>
<dbReference type="GO" id="GO:0005737">
    <property type="term" value="C:cytoplasm"/>
    <property type="evidence" value="ECO:0007669"/>
    <property type="project" value="UniProtKB-SubCell"/>
</dbReference>
<dbReference type="FunFam" id="1.10.630.10:FF:000024">
    <property type="entry name" value="Allene oxide synthase, chloroplastic"/>
    <property type="match status" value="1"/>
</dbReference>
<feature type="region of interest" description="Disordered" evidence="16">
    <location>
        <begin position="508"/>
        <end position="558"/>
    </location>
</feature>
<feature type="region of interest" description="Disordered" evidence="16">
    <location>
        <begin position="152"/>
        <end position="190"/>
    </location>
</feature>
<dbReference type="Gene3D" id="1.10.630.10">
    <property type="entry name" value="Cytochrome P450"/>
    <property type="match status" value="1"/>
</dbReference>
<comment type="subcellular location">
    <subcellularLocation>
        <location evidence="1">Chromosome</location>
    </subcellularLocation>
    <subcellularLocation>
        <location evidence="2">Cytoplasm</location>
    </subcellularLocation>
</comment>
<dbReference type="PANTHER" id="PTHR13108:SF9">
    <property type="entry name" value="CONDENSIN COMPLEX SUBUNIT 2"/>
    <property type="match status" value="1"/>
</dbReference>
<dbReference type="GO" id="GO:0051301">
    <property type="term" value="P:cell division"/>
    <property type="evidence" value="ECO:0007669"/>
    <property type="project" value="UniProtKB-KW"/>
</dbReference>
<evidence type="ECO:0000256" key="1">
    <source>
        <dbReference type="ARBA" id="ARBA00004286"/>
    </source>
</evidence>
<evidence type="ECO:0000256" key="3">
    <source>
        <dbReference type="ARBA" id="ARBA00009471"/>
    </source>
</evidence>
<protein>
    <recommendedName>
        <fullName evidence="4">Condensin complex subunit 2</fullName>
    </recommendedName>
</protein>
<dbReference type="InterPro" id="IPR002403">
    <property type="entry name" value="Cyt_P450_E_grp-IV"/>
</dbReference>
<evidence type="ECO:0000256" key="8">
    <source>
        <dbReference type="ARBA" id="ARBA00022618"/>
    </source>
</evidence>
<keyword evidence="12" id="KW-0226">DNA condensation</keyword>
<keyword evidence="8" id="KW-0132">Cell division</keyword>
<comment type="cofactor">
    <cofactor evidence="15">
        <name>heme</name>
        <dbReference type="ChEBI" id="CHEBI:30413"/>
    </cofactor>
</comment>
<evidence type="ECO:0000256" key="15">
    <source>
        <dbReference type="PIRSR" id="PIRSR602403-1"/>
    </source>
</evidence>
<reference evidence="17" key="1">
    <citation type="journal article" date="2023" name="Plant J.">
        <title>Genome sequences and population genomics provide insights into the demographic history, inbreeding, and mutation load of two 'living fossil' tree species of Dipteronia.</title>
        <authorList>
            <person name="Feng Y."/>
            <person name="Comes H.P."/>
            <person name="Chen J."/>
            <person name="Zhu S."/>
            <person name="Lu R."/>
            <person name="Zhang X."/>
            <person name="Li P."/>
            <person name="Qiu J."/>
            <person name="Olsen K.M."/>
            <person name="Qiu Y."/>
        </authorList>
    </citation>
    <scope>NUCLEOTIDE SEQUENCE</scope>
    <source>
        <strain evidence="17">NBL</strain>
    </source>
</reference>
<evidence type="ECO:0000313" key="17">
    <source>
        <dbReference type="EMBL" id="KAK3184405.1"/>
    </source>
</evidence>
<keyword evidence="9 15" id="KW-0479">Metal-binding</keyword>
<organism evidence="17 18">
    <name type="scientific">Dipteronia sinensis</name>
    <dbReference type="NCBI Taxonomy" id="43782"/>
    <lineage>
        <taxon>Eukaryota</taxon>
        <taxon>Viridiplantae</taxon>
        <taxon>Streptophyta</taxon>
        <taxon>Embryophyta</taxon>
        <taxon>Tracheophyta</taxon>
        <taxon>Spermatophyta</taxon>
        <taxon>Magnoliopsida</taxon>
        <taxon>eudicotyledons</taxon>
        <taxon>Gunneridae</taxon>
        <taxon>Pentapetalae</taxon>
        <taxon>rosids</taxon>
        <taxon>malvids</taxon>
        <taxon>Sapindales</taxon>
        <taxon>Sapindaceae</taxon>
        <taxon>Hippocastanoideae</taxon>
        <taxon>Acereae</taxon>
        <taxon>Dipteronia</taxon>
    </lineage>
</organism>
<dbReference type="GO" id="GO:0004497">
    <property type="term" value="F:monooxygenase activity"/>
    <property type="evidence" value="ECO:0007669"/>
    <property type="project" value="InterPro"/>
</dbReference>
<evidence type="ECO:0000256" key="4">
    <source>
        <dbReference type="ARBA" id="ARBA00016065"/>
    </source>
</evidence>
<dbReference type="Pfam" id="PF00067">
    <property type="entry name" value="p450"/>
    <property type="match status" value="1"/>
</dbReference>
<gene>
    <name evidence="17" type="ORF">Dsin_031691</name>
</gene>
<keyword evidence="10" id="KW-0498">Mitosis</keyword>
<dbReference type="PRINTS" id="PR00465">
    <property type="entry name" value="EP450IV"/>
</dbReference>
<dbReference type="Pfam" id="PF05786">
    <property type="entry name" value="Cnd2"/>
    <property type="match status" value="2"/>
</dbReference>
<name>A0AAD9ZM16_9ROSI</name>
<feature type="binding site" description="axial binding residue" evidence="15">
    <location>
        <position position="1064"/>
    </location>
    <ligand>
        <name>heme</name>
        <dbReference type="ChEBI" id="CHEBI:30413"/>
    </ligand>
    <ligandPart>
        <name>Fe</name>
        <dbReference type="ChEBI" id="CHEBI:18248"/>
    </ligandPart>
</feature>
<dbReference type="GO" id="GO:0006631">
    <property type="term" value="P:fatty acid metabolic process"/>
    <property type="evidence" value="ECO:0007669"/>
    <property type="project" value="UniProtKB-ARBA"/>
</dbReference>
<evidence type="ECO:0000256" key="7">
    <source>
        <dbReference type="ARBA" id="ARBA00022617"/>
    </source>
</evidence>
<feature type="region of interest" description="Disordered" evidence="16">
    <location>
        <begin position="417"/>
        <end position="445"/>
    </location>
</feature>
<dbReference type="PANTHER" id="PTHR13108">
    <property type="entry name" value="CONDENSIN COMPLEX SUBUNIT 2"/>
    <property type="match status" value="1"/>
</dbReference>
<dbReference type="GO" id="GO:0000796">
    <property type="term" value="C:condensin complex"/>
    <property type="evidence" value="ECO:0007669"/>
    <property type="project" value="InterPro"/>
</dbReference>
<dbReference type="InterPro" id="IPR001128">
    <property type="entry name" value="Cyt_P450"/>
</dbReference>
<dbReference type="AlphaFoldDB" id="A0AAD9ZM16"/>
<keyword evidence="14" id="KW-0131">Cell cycle</keyword>
<keyword evidence="13" id="KW-0456">Lyase</keyword>
<evidence type="ECO:0000256" key="11">
    <source>
        <dbReference type="ARBA" id="ARBA00023004"/>
    </source>
</evidence>
<dbReference type="GO" id="GO:0005506">
    <property type="term" value="F:iron ion binding"/>
    <property type="evidence" value="ECO:0007669"/>
    <property type="project" value="InterPro"/>
</dbReference>
<evidence type="ECO:0000256" key="16">
    <source>
        <dbReference type="SAM" id="MobiDB-lite"/>
    </source>
</evidence>
<keyword evidence="18" id="KW-1185">Reference proteome</keyword>
<dbReference type="GO" id="GO:0020037">
    <property type="term" value="F:heme binding"/>
    <property type="evidence" value="ECO:0007669"/>
    <property type="project" value="InterPro"/>
</dbReference>
<dbReference type="SUPFAM" id="SSF48264">
    <property type="entry name" value="Cytochrome P450"/>
    <property type="match status" value="1"/>
</dbReference>
<evidence type="ECO:0000256" key="14">
    <source>
        <dbReference type="ARBA" id="ARBA00023306"/>
    </source>
</evidence>
<dbReference type="InterPro" id="IPR036396">
    <property type="entry name" value="Cyt_P450_sf"/>
</dbReference>
<dbReference type="CDD" id="cd11071">
    <property type="entry name" value="CYP74"/>
    <property type="match status" value="1"/>
</dbReference>
<feature type="compositionally biased region" description="Basic and acidic residues" evidence="16">
    <location>
        <begin position="168"/>
        <end position="187"/>
    </location>
</feature>
<evidence type="ECO:0000256" key="5">
    <source>
        <dbReference type="ARBA" id="ARBA00022454"/>
    </source>
</evidence>
<keyword evidence="7 15" id="KW-0349">Heme</keyword>
<proteinExistence type="inferred from homology"/>
<dbReference type="GO" id="GO:0016829">
    <property type="term" value="F:lyase activity"/>
    <property type="evidence" value="ECO:0007669"/>
    <property type="project" value="UniProtKB-KW"/>
</dbReference>
<dbReference type="GO" id="GO:0003682">
    <property type="term" value="F:chromatin binding"/>
    <property type="evidence" value="ECO:0007669"/>
    <property type="project" value="TreeGrafter"/>
</dbReference>
<sequence length="1102" mass="123885">MDEVLSPNQRQRIAMVSRSIQSPTSPFFLGSNDDKLERAQARAARAAAIRRKPVTVNALQQQGDESDPCLGKDQILELFQNCIKLASENKINQKNTWELNLIDHLCEIIKVEENDVETNFQKASCTLEAGVKIYSLRVDSVHSEAYKVLGGISRAGQENEPDTMGEDASGHKGHEEGNSKKDMEKKQSPSTTLESSFKALNVKKFDVAFAVDPLYHQTSAQFDEGGAKGLLLNNLGVYAGCRVLFDSLEVPGKDISCAKQKYESDAIDLSFVKEYVEQMVLNMQAKDEISPTLRSIVNQFDEDNTRPSNTFSSGQKFTDPVDPVYSNDVDYDGDVFEDGETYAFDHDDQPSLVEEDLTGADPTFPSYHEETEPFSSQNHYIDDRLENIDEYMFLSLGFSSKQNAWAGPDHWKYRKAKGSEDVPAAENGSAVPTKKTRSKKQAEPDIDFTKALDEELPDLFAPPKNPKSLLLPRNRAPCNTTLPEDCHYQPEDLVKLFLLPKVMCLGKRRRKSSVEQRQETDDYEASPSWGDGNIFDGQFDDGNDRSDGEDSNILVSQPRQIHKTEVKYDKTSKQVDVQTLKETIWEHMQESPQMVVQGEEETVSFRNLLSSLPSDCRAAATIKDISPHLCFICLLHLANEHGLSIHSTPNMDDLSIRLPHNVILNYFWFQGPETFFRSRIEKHKSTVFRTNVPPTWPLFLGVNPNVVALLDCKSFAHMFDMEIVEKRNVLVGDFMPSVKYTGDIRTCAYLDTSEPRHAQIKNFAIDILKRSSKVWATELVSNLGTLFDTIDTQIAENGSSSYLLPLQKCLFNFLSKSLLGADPKSDPKIDKSGHAMLDRWLALMLLPTIKIGLLQPLEELFLHSFQYPFFLVSGDYKNLYNFIENEAKEVVQRGQTEFGLTKEETIHNLLFVLGFNSFGGFSIFLPSLLNIIASDKTGLQKKLREEVKRNCGSTSLTFDSVKNLPLVQSVVYEALRLNPPVPLQFARARKDFQLSSHDSVFDIKKGELLCGYQALVMRDSKVFDEPESFKPDRFMGDKGNELLSYLYWSNGPQTGSPTGSNKQCAAKDTVTLTASLMVAYVFQRYESITGSSSSITAVEKAI</sequence>
<keyword evidence="11 15" id="KW-0408">Iron</keyword>
<dbReference type="InterPro" id="IPR022816">
    <property type="entry name" value="Condensin_barren_su2"/>
</dbReference>